<dbReference type="SUPFAM" id="SSF49478">
    <property type="entry name" value="Cna protein B-type domain"/>
    <property type="match status" value="1"/>
</dbReference>
<reference evidence="1 2" key="1">
    <citation type="submission" date="2019-03" db="EMBL/GenBank/DDBJ databases">
        <title>Single cell metagenomics reveals metabolic interactions within the superorganism composed of flagellate Streblomastix strix and complex community of Bacteroidetes bacteria on its surface.</title>
        <authorList>
            <person name="Treitli S.C."/>
            <person name="Kolisko M."/>
            <person name="Husnik F."/>
            <person name="Keeling P."/>
            <person name="Hampl V."/>
        </authorList>
    </citation>
    <scope>NUCLEOTIDE SEQUENCE [LARGE SCALE GENOMIC DNA]</scope>
    <source>
        <strain evidence="1">St1</strain>
    </source>
</reference>
<dbReference type="EMBL" id="SNRX01000001">
    <property type="protein sequence ID" value="KAA6303614.1"/>
    <property type="molecule type" value="Genomic_DNA"/>
</dbReference>
<organism evidence="1 2">
    <name type="scientific">Candidatus Ordinivivax streblomastigis</name>
    <dbReference type="NCBI Taxonomy" id="2540710"/>
    <lineage>
        <taxon>Bacteria</taxon>
        <taxon>Pseudomonadati</taxon>
        <taxon>Bacteroidota</taxon>
        <taxon>Bacteroidia</taxon>
        <taxon>Bacteroidales</taxon>
        <taxon>Candidatus Ordinivivax</taxon>
    </lineage>
</organism>
<dbReference type="Proteomes" id="UP000324575">
    <property type="component" value="Unassembled WGS sequence"/>
</dbReference>
<accession>A0A5M8P5H6</accession>
<proteinExistence type="predicted"/>
<dbReference type="AlphaFoldDB" id="A0A5M8P5H6"/>
<comment type="caution">
    <text evidence="1">The sequence shown here is derived from an EMBL/GenBank/DDBJ whole genome shotgun (WGS) entry which is preliminary data.</text>
</comment>
<name>A0A5M8P5H6_9BACT</name>
<gene>
    <name evidence="1" type="ORF">EZS26_000165</name>
</gene>
<evidence type="ECO:0000313" key="1">
    <source>
        <dbReference type="EMBL" id="KAA6303614.1"/>
    </source>
</evidence>
<dbReference type="PROSITE" id="PS51257">
    <property type="entry name" value="PROKAR_LIPOPROTEIN"/>
    <property type="match status" value="1"/>
</dbReference>
<sequence length="244" mass="27753">MKINSCFFQLLAISFLFGSCNQDEGLGGASAIEGYVYMINHPDDIYSFQTDTFPALDKDVYLEFGNDKSIGAKTKSGREGYYRFDYLRDGTYTVYALSDMKDHKTAIATTVKVNGNSHRADTLYIHTGDAVESAMVKGRVWIQFYHNGEPEPETLIPAVETRVFIKYPQDSTYFDDVRVGNQGIFIFQKIKPHQPYEVYVSTEVVGYKNILFPVDPKTVEVGDPYKIYPLEGEEPLDFTIKINY</sequence>
<protein>
    <submittedName>
        <fullName evidence="1">Uncharacterized protein</fullName>
    </submittedName>
</protein>
<evidence type="ECO:0000313" key="2">
    <source>
        <dbReference type="Proteomes" id="UP000324575"/>
    </source>
</evidence>